<dbReference type="PANTHER" id="PTHR24346:SF77">
    <property type="entry name" value="SERINE THREONINE PROTEIN KINASE"/>
    <property type="match status" value="1"/>
</dbReference>
<proteinExistence type="predicted"/>
<dbReference type="PROSITE" id="PS00108">
    <property type="entry name" value="PROTEIN_KINASE_ST"/>
    <property type="match status" value="1"/>
</dbReference>
<dbReference type="InterPro" id="IPR008271">
    <property type="entry name" value="Ser/Thr_kinase_AS"/>
</dbReference>
<evidence type="ECO:0000313" key="7">
    <source>
        <dbReference type="Proteomes" id="UP001157974"/>
    </source>
</evidence>
<sequence>MQFVDDVFGTFPNAEGKKKLAVGFVVLFEEEAGDVIKRDAIFFGLKEDGFRTAFFLARREGERCVLEVLVTAEKMSHSAPVASSAASGAKGNWLSSLTKRGIGKASGKQPRVAAAERLSKPGDSNNPLKKNPASDKSDAKCPSPWFLSDPVQWENCVDLEEAQSPRMAIIPYSAVECMYIVIKGTHATVKSRSLKGKTAMMWIPPTMQSLNFKSDRSEVSMQFQDVESIKSFEKSISFNTSQGSEAVSITFPNREGSLTWMQAFLALVPRSAKVRSRTLKSSDEKRLSYNLFEDVWGGKKLYERPVVLGYVLLGTIGKGGFSRVRLTLNLEDKCFYAVKIISKSVLKRHQAGNSSAEKGTTGVSSKEMNSVEFTIMKVLDHQNVVKYREIHRPKDSDSIYIFQEYIPCGSVMTSSCVEGAKTLTEERTRELTRMVLNGLHYLHDKNIAHLDIKPENLLTLADGSVKIADFGNAEMYKEGIETGARDRTTIGTPAFAAPELCLSEHAPPGPPEAYAADVWSLGATLYYMVFGKVPFTASKVFDMYDRICCSELKFPSSPVTSKEFQEVVSGMMTKDPFKRMSLEDVENSSWFCEDDAQLARFLSQQTNLSSRSGASSRLISRINFER</sequence>
<keyword evidence="7" id="KW-1185">Reference proteome</keyword>
<keyword evidence="1 3" id="KW-0547">Nucleotide-binding</keyword>
<evidence type="ECO:0000259" key="5">
    <source>
        <dbReference type="PROSITE" id="PS50011"/>
    </source>
</evidence>
<dbReference type="PROSITE" id="PS50011">
    <property type="entry name" value="PROTEIN_KINASE_DOM"/>
    <property type="match status" value="1"/>
</dbReference>
<dbReference type="Pfam" id="PF00069">
    <property type="entry name" value="Pkinase"/>
    <property type="match status" value="1"/>
</dbReference>
<dbReference type="SMART" id="SM00220">
    <property type="entry name" value="S_TKc"/>
    <property type="match status" value="1"/>
</dbReference>
<dbReference type="Gene3D" id="1.10.510.10">
    <property type="entry name" value="Transferase(Phosphotransferase) domain 1"/>
    <property type="match status" value="1"/>
</dbReference>
<protein>
    <recommendedName>
        <fullName evidence="5">Protein kinase domain-containing protein</fullName>
    </recommendedName>
</protein>
<name>A0AAV8UUK3_9RHOD</name>
<dbReference type="PROSITE" id="PS00107">
    <property type="entry name" value="PROTEIN_KINASE_ATP"/>
    <property type="match status" value="1"/>
</dbReference>
<reference evidence="6 7" key="1">
    <citation type="journal article" date="2023" name="Nat. Commun.">
        <title>Origin of minicircular mitochondrial genomes in red algae.</title>
        <authorList>
            <person name="Lee Y."/>
            <person name="Cho C.H."/>
            <person name="Lee Y.M."/>
            <person name="Park S.I."/>
            <person name="Yang J.H."/>
            <person name="West J.A."/>
            <person name="Bhattacharya D."/>
            <person name="Yoon H.S."/>
        </authorList>
    </citation>
    <scope>NUCLEOTIDE SEQUENCE [LARGE SCALE GENOMIC DNA]</scope>
    <source>
        <strain evidence="6 7">CCMP1338</strain>
        <tissue evidence="6">Whole cell</tissue>
    </source>
</reference>
<accession>A0AAV8UUK3</accession>
<feature type="binding site" evidence="3">
    <location>
        <position position="347"/>
    </location>
    <ligand>
        <name>ATP</name>
        <dbReference type="ChEBI" id="CHEBI:30616"/>
    </ligand>
</feature>
<dbReference type="CDD" id="cd14008">
    <property type="entry name" value="STKc_LKB1_CaMKK"/>
    <property type="match status" value="1"/>
</dbReference>
<dbReference type="EMBL" id="JAMWBK010000005">
    <property type="protein sequence ID" value="KAJ8904778.1"/>
    <property type="molecule type" value="Genomic_DNA"/>
</dbReference>
<evidence type="ECO:0000256" key="4">
    <source>
        <dbReference type="SAM" id="MobiDB-lite"/>
    </source>
</evidence>
<comment type="caution">
    <text evidence="6">The sequence shown here is derived from an EMBL/GenBank/DDBJ whole genome shotgun (WGS) entry which is preliminary data.</text>
</comment>
<keyword evidence="2 3" id="KW-0067">ATP-binding</keyword>
<dbReference type="PANTHER" id="PTHR24346">
    <property type="entry name" value="MAP/MICROTUBULE AFFINITY-REGULATING KINASE"/>
    <property type="match status" value="1"/>
</dbReference>
<gene>
    <name evidence="6" type="ORF">NDN08_001293</name>
</gene>
<dbReference type="GO" id="GO:0035556">
    <property type="term" value="P:intracellular signal transduction"/>
    <property type="evidence" value="ECO:0007669"/>
    <property type="project" value="TreeGrafter"/>
</dbReference>
<dbReference type="AlphaFoldDB" id="A0AAV8UUK3"/>
<dbReference type="InterPro" id="IPR017441">
    <property type="entry name" value="Protein_kinase_ATP_BS"/>
</dbReference>
<dbReference type="GO" id="GO:0005524">
    <property type="term" value="F:ATP binding"/>
    <property type="evidence" value="ECO:0007669"/>
    <property type="project" value="UniProtKB-UniRule"/>
</dbReference>
<dbReference type="InterPro" id="IPR011009">
    <property type="entry name" value="Kinase-like_dom_sf"/>
</dbReference>
<evidence type="ECO:0000256" key="3">
    <source>
        <dbReference type="PROSITE-ProRule" id="PRU10141"/>
    </source>
</evidence>
<dbReference type="Proteomes" id="UP001157974">
    <property type="component" value="Unassembled WGS sequence"/>
</dbReference>
<organism evidence="6 7">
    <name type="scientific">Rhodosorus marinus</name>
    <dbReference type="NCBI Taxonomy" id="101924"/>
    <lineage>
        <taxon>Eukaryota</taxon>
        <taxon>Rhodophyta</taxon>
        <taxon>Stylonematophyceae</taxon>
        <taxon>Stylonematales</taxon>
        <taxon>Stylonemataceae</taxon>
        <taxon>Rhodosorus</taxon>
    </lineage>
</organism>
<feature type="domain" description="Protein kinase" evidence="5">
    <location>
        <begin position="310"/>
        <end position="591"/>
    </location>
</feature>
<evidence type="ECO:0000313" key="6">
    <source>
        <dbReference type="EMBL" id="KAJ8904778.1"/>
    </source>
</evidence>
<dbReference type="GO" id="GO:0005737">
    <property type="term" value="C:cytoplasm"/>
    <property type="evidence" value="ECO:0007669"/>
    <property type="project" value="TreeGrafter"/>
</dbReference>
<dbReference type="GO" id="GO:0004674">
    <property type="term" value="F:protein serine/threonine kinase activity"/>
    <property type="evidence" value="ECO:0007669"/>
    <property type="project" value="TreeGrafter"/>
</dbReference>
<evidence type="ECO:0000256" key="1">
    <source>
        <dbReference type="ARBA" id="ARBA00022741"/>
    </source>
</evidence>
<evidence type="ECO:0000256" key="2">
    <source>
        <dbReference type="ARBA" id="ARBA00022840"/>
    </source>
</evidence>
<dbReference type="InterPro" id="IPR000719">
    <property type="entry name" value="Prot_kinase_dom"/>
</dbReference>
<dbReference type="SUPFAM" id="SSF56112">
    <property type="entry name" value="Protein kinase-like (PK-like)"/>
    <property type="match status" value="1"/>
</dbReference>
<feature type="region of interest" description="Disordered" evidence="4">
    <location>
        <begin position="102"/>
        <end position="141"/>
    </location>
</feature>